<feature type="region of interest" description="Disordered" evidence="1">
    <location>
        <begin position="93"/>
        <end position="118"/>
    </location>
</feature>
<evidence type="ECO:0008006" key="4">
    <source>
        <dbReference type="Google" id="ProtNLM"/>
    </source>
</evidence>
<dbReference type="AlphaFoldDB" id="A0A0E0I1K0"/>
<dbReference type="Gramene" id="ONIVA07G14900.1">
    <property type="protein sequence ID" value="ONIVA07G14900.1"/>
    <property type="gene ID" value="ONIVA07G14900"/>
</dbReference>
<dbReference type="Proteomes" id="UP000006591">
    <property type="component" value="Chromosome 7"/>
</dbReference>
<dbReference type="EnsemblPlants" id="ONIVA07G14900.1">
    <property type="protein sequence ID" value="ONIVA07G14900.1"/>
    <property type="gene ID" value="ONIVA07G14900"/>
</dbReference>
<feature type="compositionally biased region" description="Basic and acidic residues" evidence="1">
    <location>
        <begin position="108"/>
        <end position="118"/>
    </location>
</feature>
<name>A0A0E0I1K0_ORYNI</name>
<accession>A0A0E0I1K0</accession>
<feature type="region of interest" description="Disordered" evidence="1">
    <location>
        <begin position="49"/>
        <end position="75"/>
    </location>
</feature>
<evidence type="ECO:0000313" key="2">
    <source>
        <dbReference type="EnsemblPlants" id="ONIVA07G14900.1"/>
    </source>
</evidence>
<feature type="compositionally biased region" description="Gly residues" evidence="1">
    <location>
        <begin position="58"/>
        <end position="75"/>
    </location>
</feature>
<sequence>MKIKEEASLWALAGAKRLRRRSEAGLAAGEPVLWATEEAAGGDDATAWRHVRRRGGPGDRAGGGERGIGGHASGGGGAMRVRWWLRLAGEVEARPTARDDGGSTGLPKELRLAAVQRE</sequence>
<reference evidence="2" key="1">
    <citation type="submission" date="2015-04" db="UniProtKB">
        <authorList>
            <consortium name="EnsemblPlants"/>
        </authorList>
    </citation>
    <scope>IDENTIFICATION</scope>
    <source>
        <strain evidence="2">SL10</strain>
    </source>
</reference>
<dbReference type="HOGENOM" id="CLU_2076889_0_0_1"/>
<evidence type="ECO:0000313" key="3">
    <source>
        <dbReference type="Proteomes" id="UP000006591"/>
    </source>
</evidence>
<organism evidence="2">
    <name type="scientific">Oryza nivara</name>
    <name type="common">Indian wild rice</name>
    <name type="synonym">Oryza sativa f. spontanea</name>
    <dbReference type="NCBI Taxonomy" id="4536"/>
    <lineage>
        <taxon>Eukaryota</taxon>
        <taxon>Viridiplantae</taxon>
        <taxon>Streptophyta</taxon>
        <taxon>Embryophyta</taxon>
        <taxon>Tracheophyta</taxon>
        <taxon>Spermatophyta</taxon>
        <taxon>Magnoliopsida</taxon>
        <taxon>Liliopsida</taxon>
        <taxon>Poales</taxon>
        <taxon>Poaceae</taxon>
        <taxon>BOP clade</taxon>
        <taxon>Oryzoideae</taxon>
        <taxon>Oryzeae</taxon>
        <taxon>Oryzinae</taxon>
        <taxon>Oryza</taxon>
    </lineage>
</organism>
<reference evidence="2" key="2">
    <citation type="submission" date="2018-04" db="EMBL/GenBank/DDBJ databases">
        <title>OnivRS2 (Oryza nivara Reference Sequence Version 2).</title>
        <authorList>
            <person name="Zhang J."/>
            <person name="Kudrna D."/>
            <person name="Lee S."/>
            <person name="Talag J."/>
            <person name="Rajasekar S."/>
            <person name="Welchert J."/>
            <person name="Hsing Y.-I."/>
            <person name="Wing R.A."/>
        </authorList>
    </citation>
    <scope>NUCLEOTIDE SEQUENCE [LARGE SCALE GENOMIC DNA]</scope>
    <source>
        <strain evidence="2">SL10</strain>
    </source>
</reference>
<proteinExistence type="predicted"/>
<keyword evidence="3" id="KW-1185">Reference proteome</keyword>
<evidence type="ECO:0000256" key="1">
    <source>
        <dbReference type="SAM" id="MobiDB-lite"/>
    </source>
</evidence>
<protein>
    <recommendedName>
        <fullName evidence="4">DUF834 domain-containing protein</fullName>
    </recommendedName>
</protein>